<dbReference type="AlphaFoldDB" id="A0A6L6IWF9"/>
<keyword evidence="5 7" id="KW-1133">Transmembrane helix</keyword>
<dbReference type="SUPFAM" id="SSF116726">
    <property type="entry name" value="TrkA C-terminal domain-like"/>
    <property type="match status" value="2"/>
</dbReference>
<sequence length="588" mass="61208">MTSPQIAAFAIIFAMMGLFLWGRLRYDIVAMLALMASLAAGTVAPEDAFRGFSDDIVIIVGSALVVSAAVSRSALIETALRWLVRKLSRFQVQLLVLVGSVTLLSALIKNIGALAMMMPAALKMAKKSGNSPSRYLMPMAFGSLLGGLITMVGTSPNIIVSQVRQDLTGQPFKMFDYAPVGLGLSLIGMVFLLLAYRLLPADRRTTATLGETVNIGNYASEATVPDDAPAVGKTIGAFLGMADGEVAVTGLIRADKRRQITLSDTVIEAGDILQLRGQPDGLERAASVGGLSLAGQDKVEELAVKTAVIEAVVQTSAPVIGKSAGAMRLFERHGVNLVAIARAGHRMTERLAQARLQPGDVVLLQGPLDVLPETITTLGLLPLAERELRIGSVRRDVLPVIILAVAMGLTAFGYVPVAVAFFGAALAMMLTGAISPEAAYEAIEWPILIMLGALIPVSGALQTTGGTDLIGTLLSGLATGLPAWGAVALIMVAAMAVTPFLNNAATVLVMAPIAATFAGTLGFKPDAFLMAVAVGAGCDFLTPIGHQCNTLVMGPGGYRFGDYARLGAPLSVLVVVLGTPLILAVWPV</sequence>
<dbReference type="PANTHER" id="PTHR43652">
    <property type="entry name" value="BASIC AMINO ACID ANTIPORTER YFCC-RELATED"/>
    <property type="match status" value="1"/>
</dbReference>
<dbReference type="GO" id="GO:0006813">
    <property type="term" value="P:potassium ion transport"/>
    <property type="evidence" value="ECO:0007669"/>
    <property type="project" value="InterPro"/>
</dbReference>
<dbReference type="PANTHER" id="PTHR43652:SF2">
    <property type="entry name" value="BASIC AMINO ACID ANTIPORTER YFCC-RELATED"/>
    <property type="match status" value="1"/>
</dbReference>
<gene>
    <name evidence="9" type="ORF">GL284_11265</name>
</gene>
<evidence type="ECO:0000313" key="10">
    <source>
        <dbReference type="Proteomes" id="UP000478740"/>
    </source>
</evidence>
<dbReference type="PROSITE" id="PS51202">
    <property type="entry name" value="RCK_C"/>
    <property type="match status" value="2"/>
</dbReference>
<feature type="transmembrane region" description="Helical" evidence="7">
    <location>
        <begin position="500"/>
        <end position="521"/>
    </location>
</feature>
<name>A0A6L6IWF9_9RHOB</name>
<evidence type="ECO:0000256" key="5">
    <source>
        <dbReference type="ARBA" id="ARBA00022989"/>
    </source>
</evidence>
<keyword evidence="2" id="KW-0813">Transport</keyword>
<feature type="transmembrane region" description="Helical" evidence="7">
    <location>
        <begin position="566"/>
        <end position="586"/>
    </location>
</feature>
<dbReference type="InterPro" id="IPR036721">
    <property type="entry name" value="RCK_C_sf"/>
</dbReference>
<evidence type="ECO:0000259" key="8">
    <source>
        <dbReference type="PROSITE" id="PS51202"/>
    </source>
</evidence>
<feature type="transmembrane region" description="Helical" evidence="7">
    <location>
        <begin position="442"/>
        <end position="461"/>
    </location>
</feature>
<keyword evidence="4" id="KW-0677">Repeat</keyword>
<evidence type="ECO:0000256" key="1">
    <source>
        <dbReference type="ARBA" id="ARBA00004141"/>
    </source>
</evidence>
<feature type="transmembrane region" description="Helical" evidence="7">
    <location>
        <begin position="5"/>
        <end position="22"/>
    </location>
</feature>
<dbReference type="EMBL" id="WMII01000009">
    <property type="protein sequence ID" value="MTH64845.1"/>
    <property type="molecule type" value="Genomic_DNA"/>
</dbReference>
<comment type="caution">
    <text evidence="9">The sequence shown here is derived from an EMBL/GenBank/DDBJ whole genome shotgun (WGS) entry which is preliminary data.</text>
</comment>
<dbReference type="Gene3D" id="3.30.70.1450">
    <property type="entry name" value="Regulator of K+ conductance, C-terminal domain"/>
    <property type="match status" value="2"/>
</dbReference>
<protein>
    <submittedName>
        <fullName evidence="9">SLC13 family permease</fullName>
    </submittedName>
</protein>
<dbReference type="InterPro" id="IPR004680">
    <property type="entry name" value="Cit_transptr-like_dom"/>
</dbReference>
<evidence type="ECO:0000256" key="4">
    <source>
        <dbReference type="ARBA" id="ARBA00022737"/>
    </source>
</evidence>
<dbReference type="Proteomes" id="UP000478740">
    <property type="component" value="Unassembled WGS sequence"/>
</dbReference>
<evidence type="ECO:0000256" key="6">
    <source>
        <dbReference type="ARBA" id="ARBA00023136"/>
    </source>
</evidence>
<keyword evidence="10" id="KW-1185">Reference proteome</keyword>
<proteinExistence type="predicted"/>
<feature type="transmembrane region" description="Helical" evidence="7">
    <location>
        <begin position="95"/>
        <end position="118"/>
    </location>
</feature>
<reference evidence="9 10" key="1">
    <citation type="submission" date="2019-11" db="EMBL/GenBank/DDBJ databases">
        <authorList>
            <person name="Dong K."/>
        </authorList>
    </citation>
    <scope>NUCLEOTIDE SEQUENCE [LARGE SCALE GENOMIC DNA]</scope>
    <source>
        <strain evidence="9 10">DK608</strain>
    </source>
</reference>
<comment type="subcellular location">
    <subcellularLocation>
        <location evidence="1">Membrane</location>
        <topology evidence="1">Multi-pass membrane protein</topology>
    </subcellularLocation>
</comment>
<feature type="transmembrane region" description="Helical" evidence="7">
    <location>
        <begin position="56"/>
        <end position="75"/>
    </location>
</feature>
<feature type="transmembrane region" description="Helical" evidence="7">
    <location>
        <begin position="473"/>
        <end position="494"/>
    </location>
</feature>
<feature type="transmembrane region" description="Helical" evidence="7">
    <location>
        <begin position="180"/>
        <end position="199"/>
    </location>
</feature>
<feature type="domain" description="RCK C-terminal" evidence="8">
    <location>
        <begin position="296"/>
        <end position="381"/>
    </location>
</feature>
<feature type="transmembrane region" description="Helical" evidence="7">
    <location>
        <begin position="397"/>
        <end position="430"/>
    </location>
</feature>
<organism evidence="9 10">
    <name type="scientific">Paracoccus shanxieyensis</name>
    <dbReference type="NCBI Taxonomy" id="2675752"/>
    <lineage>
        <taxon>Bacteria</taxon>
        <taxon>Pseudomonadati</taxon>
        <taxon>Pseudomonadota</taxon>
        <taxon>Alphaproteobacteria</taxon>
        <taxon>Rhodobacterales</taxon>
        <taxon>Paracoccaceae</taxon>
        <taxon>Paracoccus</taxon>
    </lineage>
</organism>
<keyword evidence="6 7" id="KW-0472">Membrane</keyword>
<evidence type="ECO:0000256" key="3">
    <source>
        <dbReference type="ARBA" id="ARBA00022692"/>
    </source>
</evidence>
<dbReference type="CDD" id="cd01115">
    <property type="entry name" value="SLC13_permease"/>
    <property type="match status" value="1"/>
</dbReference>
<dbReference type="Pfam" id="PF02080">
    <property type="entry name" value="TrkA_C"/>
    <property type="match status" value="2"/>
</dbReference>
<dbReference type="GO" id="GO:0008324">
    <property type="term" value="F:monoatomic cation transmembrane transporter activity"/>
    <property type="evidence" value="ECO:0007669"/>
    <property type="project" value="InterPro"/>
</dbReference>
<dbReference type="GO" id="GO:0005886">
    <property type="term" value="C:plasma membrane"/>
    <property type="evidence" value="ECO:0007669"/>
    <property type="project" value="TreeGrafter"/>
</dbReference>
<feature type="domain" description="RCK C-terminal" evidence="8">
    <location>
        <begin position="204"/>
        <end position="291"/>
    </location>
</feature>
<evidence type="ECO:0000256" key="2">
    <source>
        <dbReference type="ARBA" id="ARBA00022448"/>
    </source>
</evidence>
<evidence type="ECO:0000256" key="7">
    <source>
        <dbReference type="SAM" id="Phobius"/>
    </source>
</evidence>
<evidence type="ECO:0000313" key="9">
    <source>
        <dbReference type="EMBL" id="MTH64845.1"/>
    </source>
</evidence>
<dbReference type="Pfam" id="PF03600">
    <property type="entry name" value="CitMHS"/>
    <property type="match status" value="1"/>
</dbReference>
<dbReference type="InterPro" id="IPR006037">
    <property type="entry name" value="RCK_C"/>
</dbReference>
<feature type="transmembrane region" description="Helical" evidence="7">
    <location>
        <begin position="139"/>
        <end position="160"/>
    </location>
</feature>
<feature type="transmembrane region" description="Helical" evidence="7">
    <location>
        <begin position="28"/>
        <end position="44"/>
    </location>
</feature>
<keyword evidence="3 7" id="KW-0812">Transmembrane</keyword>
<accession>A0A6L6IWF9</accession>
<dbReference type="InterPro" id="IPR051679">
    <property type="entry name" value="DASS-Related_Transporters"/>
</dbReference>